<dbReference type="OrthoDB" id="7058480at2"/>
<dbReference type="GO" id="GO:0016740">
    <property type="term" value="F:transferase activity"/>
    <property type="evidence" value="ECO:0007669"/>
    <property type="project" value="UniProtKB-KW"/>
</dbReference>
<dbReference type="GeneID" id="40831980"/>
<evidence type="ECO:0000313" key="3">
    <source>
        <dbReference type="EMBL" id="SDM98912.1"/>
    </source>
</evidence>
<name>A0A1G9XQ17_9ACTN</name>
<protein>
    <recommendedName>
        <fullName evidence="2">Adenylyltransferase AadA C-terminal domain-containing protein</fullName>
    </recommendedName>
</protein>
<dbReference type="Pfam" id="PF13427">
    <property type="entry name" value="AadA_C"/>
    <property type="match status" value="1"/>
</dbReference>
<accession>A0A1G9XQ17</accession>
<dbReference type="Proteomes" id="UP000199063">
    <property type="component" value="Unassembled WGS sequence"/>
</dbReference>
<dbReference type="InterPro" id="IPR043519">
    <property type="entry name" value="NT_sf"/>
</dbReference>
<keyword evidence="1" id="KW-0808">Transferase</keyword>
<evidence type="ECO:0000259" key="2">
    <source>
        <dbReference type="Pfam" id="PF13427"/>
    </source>
</evidence>
<dbReference type="AlphaFoldDB" id="A0A1G9XQ17"/>
<keyword evidence="4" id="KW-1185">Reference proteome</keyword>
<evidence type="ECO:0000313" key="4">
    <source>
        <dbReference type="Proteomes" id="UP000199063"/>
    </source>
</evidence>
<sequence length="257" mass="28765">MFTRFAELDTLLTGFTRAVRDILGDTFVGAYVQGSFALGAGDVHSDCDFIVATTELPQGEAESQLRRLHDEIPTRPGFWTQHVEGSYADTASLRGIDGLGVPWLFCDHGHRQLIWDTHCNSLHTRWILRNHGITLAGPPIADLVDEVPPDALREAMRAELPEVLRSIGPWASFDLAWTQRYTVTTYCRVLYSLATGKVASKRGALEWAYRNLEPTWRPLLTQVMDDRGRGWDPDDPPRPGSLDATYAFAVYAESFAD</sequence>
<organism evidence="3 4">
    <name type="scientific">Streptomyces wuyuanensis</name>
    <dbReference type="NCBI Taxonomy" id="1196353"/>
    <lineage>
        <taxon>Bacteria</taxon>
        <taxon>Bacillati</taxon>
        <taxon>Actinomycetota</taxon>
        <taxon>Actinomycetes</taxon>
        <taxon>Kitasatosporales</taxon>
        <taxon>Streptomycetaceae</taxon>
        <taxon>Streptomyces</taxon>
    </lineage>
</organism>
<gene>
    <name evidence="3" type="ORF">SAMN05444921_116151</name>
</gene>
<dbReference type="EMBL" id="FNHI01000016">
    <property type="protein sequence ID" value="SDM98912.1"/>
    <property type="molecule type" value="Genomic_DNA"/>
</dbReference>
<dbReference type="STRING" id="1196353.SAMN05444921_116151"/>
<dbReference type="RefSeq" id="WP_093658048.1">
    <property type="nucleotide sequence ID" value="NZ_FNHI01000016.1"/>
</dbReference>
<dbReference type="InterPro" id="IPR025184">
    <property type="entry name" value="AadA_C"/>
</dbReference>
<feature type="domain" description="Adenylyltransferase AadA C-terminal" evidence="2">
    <location>
        <begin position="143"/>
        <end position="224"/>
    </location>
</feature>
<proteinExistence type="predicted"/>
<reference evidence="4" key="1">
    <citation type="submission" date="2016-10" db="EMBL/GenBank/DDBJ databases">
        <authorList>
            <person name="Varghese N."/>
            <person name="Submissions S."/>
        </authorList>
    </citation>
    <scope>NUCLEOTIDE SEQUENCE [LARGE SCALE GENOMIC DNA]</scope>
    <source>
        <strain evidence="4">CGMCC 4.7042</strain>
    </source>
</reference>
<dbReference type="SUPFAM" id="SSF81301">
    <property type="entry name" value="Nucleotidyltransferase"/>
    <property type="match status" value="1"/>
</dbReference>
<evidence type="ECO:0000256" key="1">
    <source>
        <dbReference type="ARBA" id="ARBA00022679"/>
    </source>
</evidence>